<dbReference type="HOGENOM" id="CLU_026144_1_0_6"/>
<dbReference type="Proteomes" id="UP000009073">
    <property type="component" value="Chromosome"/>
</dbReference>
<protein>
    <recommendedName>
        <fullName evidence="3">ATP-binding region ATPase domain protein</fullName>
    </recommendedName>
</protein>
<dbReference type="eggNOG" id="COG0323">
    <property type="taxonomic scope" value="Bacteria"/>
</dbReference>
<dbReference type="InterPro" id="IPR036890">
    <property type="entry name" value="HATPase_C_sf"/>
</dbReference>
<gene>
    <name evidence="1" type="ordered locus">Tola_0702</name>
</gene>
<dbReference type="RefSeq" id="WP_012728930.1">
    <property type="nucleotide sequence ID" value="NC_012691.1"/>
</dbReference>
<dbReference type="KEGG" id="tau:Tola_0702"/>
<proteinExistence type="predicted"/>
<dbReference type="EMBL" id="CP001616">
    <property type="protein sequence ID" value="ACQ92331.1"/>
    <property type="molecule type" value="Genomic_DNA"/>
</dbReference>
<dbReference type="Pfam" id="PF13589">
    <property type="entry name" value="HATPase_c_3"/>
    <property type="match status" value="1"/>
</dbReference>
<evidence type="ECO:0000313" key="2">
    <source>
        <dbReference type="Proteomes" id="UP000009073"/>
    </source>
</evidence>
<name>C4LB96_TOLAT</name>
<dbReference type="Gene3D" id="3.30.565.10">
    <property type="entry name" value="Histidine kinase-like ATPase, C-terminal domain"/>
    <property type="match status" value="1"/>
</dbReference>
<evidence type="ECO:0008006" key="3">
    <source>
        <dbReference type="Google" id="ProtNLM"/>
    </source>
</evidence>
<dbReference type="SUPFAM" id="SSF55874">
    <property type="entry name" value="ATPase domain of HSP90 chaperone/DNA topoisomerase II/histidine kinase"/>
    <property type="match status" value="1"/>
</dbReference>
<dbReference type="OrthoDB" id="5096633at2"/>
<dbReference type="STRING" id="595494.Tola_0702"/>
<keyword evidence="2" id="KW-1185">Reference proteome</keyword>
<accession>C4LB96</accession>
<reference evidence="1 2" key="2">
    <citation type="journal article" date="2011" name="Stand. Genomic Sci.">
        <title>Complete genome sequence of Tolumonas auensis type strain (TA 4).</title>
        <authorList>
            <person name="Chertkov O."/>
            <person name="Copeland A."/>
            <person name="Lucas S."/>
            <person name="Lapidus A."/>
            <person name="Berry K.W."/>
            <person name="Detter J.C."/>
            <person name="Del Rio T.G."/>
            <person name="Hammon N."/>
            <person name="Dalin E."/>
            <person name="Tice H."/>
            <person name="Pitluck S."/>
            <person name="Richardson P."/>
            <person name="Bruce D."/>
            <person name="Goodwin L."/>
            <person name="Han C."/>
            <person name="Tapia R."/>
            <person name="Saunders E."/>
            <person name="Schmutz J."/>
            <person name="Brettin T."/>
            <person name="Larimer F."/>
            <person name="Land M."/>
            <person name="Hauser L."/>
            <person name="Spring S."/>
            <person name="Rohde M."/>
            <person name="Kyrpides N.C."/>
            <person name="Ivanova N."/>
            <person name="Goker M."/>
            <person name="Beller H.R."/>
            <person name="Klenk H.P."/>
            <person name="Woyke T."/>
        </authorList>
    </citation>
    <scope>NUCLEOTIDE SEQUENCE [LARGE SCALE GENOMIC DNA]</scope>
    <source>
        <strain evidence="2">DSM 9187 / TA4</strain>
    </source>
</reference>
<organism evidence="1 2">
    <name type="scientific">Tolumonas auensis (strain DSM 9187 / NBRC 110442 / TA 4)</name>
    <dbReference type="NCBI Taxonomy" id="595494"/>
    <lineage>
        <taxon>Bacteria</taxon>
        <taxon>Pseudomonadati</taxon>
        <taxon>Pseudomonadota</taxon>
        <taxon>Gammaproteobacteria</taxon>
        <taxon>Aeromonadales</taxon>
        <taxon>Aeromonadaceae</taxon>
        <taxon>Tolumonas</taxon>
    </lineage>
</organism>
<dbReference type="AlphaFoldDB" id="C4LB96"/>
<sequence length="588" mass="66806">MPKITFQVDTRLAKLLAENYRSSERALKELIDNGWDADAEHINISLPEPLTSDPVIVCDNGSGMTEHELLKEYLYIASDRRQRRGELTSQKKRKVKGKKGIGKFAGLMIANAMQVETWTRGKKCTFSLTTADLENANDIEDLSVNLNIVDIPDSKSHGTKITLSNLVQNLSFPSPDKLRQLLLQEYGRSDDIEITVNDKKLGIDDIQGSYTQLKHNLPNVGELNIRFTVSNQKGKLKQPGISIRVGGKIVGSPTFFGLDREEDFPTKLLDKIYGEIEADGLFDHVTADWGALIENSELFTEIQEFIKPLLKEKVKEEYGREMSLAQARLTRKINERLSALPEYKRVYADKAIKSILGRYYGEPESKVEPIVSVLLDAVEKTDYRAILDYIHAAEHSEISKLAEALSEFGLAELAIVGEQAKSRLEFLDRFEELCQKEETEEYVVHSALEKCLWVFGANYSVFSSNRTLKRQVEDFLNKNYIGERANKRPDLLLNVNFANEYLLIEFKRPSHSLQYKDYQQATAYRNDFVPYTSSKITVILIGGKRGIDLPPSHHMEPNTNVFIFDEIIASARHQLNWLLKELGGEQHA</sequence>
<evidence type="ECO:0000313" key="1">
    <source>
        <dbReference type="EMBL" id="ACQ92331.1"/>
    </source>
</evidence>
<reference evidence="2" key="1">
    <citation type="submission" date="2009-05" db="EMBL/GenBank/DDBJ databases">
        <title>Complete sequence of Tolumonas auensis DSM 9187.</title>
        <authorList>
            <consortium name="US DOE Joint Genome Institute"/>
            <person name="Lucas S."/>
            <person name="Copeland A."/>
            <person name="Lapidus A."/>
            <person name="Glavina del Rio T."/>
            <person name="Tice H."/>
            <person name="Bruce D."/>
            <person name="Goodwin L."/>
            <person name="Pitluck S."/>
            <person name="Chertkov O."/>
            <person name="Brettin T."/>
            <person name="Detter J.C."/>
            <person name="Han C."/>
            <person name="Larimer F."/>
            <person name="Land M."/>
            <person name="Hauser L."/>
            <person name="Kyrpides N."/>
            <person name="Mikhailova N."/>
            <person name="Spring S."/>
            <person name="Beller H."/>
        </authorList>
    </citation>
    <scope>NUCLEOTIDE SEQUENCE [LARGE SCALE GENOMIC DNA]</scope>
    <source>
        <strain evidence="2">DSM 9187 / TA4</strain>
    </source>
</reference>